<keyword evidence="4" id="KW-0963">Cytoplasm</keyword>
<evidence type="ECO:0000256" key="1">
    <source>
        <dbReference type="ARBA" id="ARBA00001933"/>
    </source>
</evidence>
<gene>
    <name evidence="12" type="primary">sufS</name>
    <name evidence="12" type="ORF">PMARG_ME00269</name>
</gene>
<comment type="similarity">
    <text evidence="2 10">Belongs to the class-V pyridoxal-phosphate-dependent aminotransferase family. Csd subfamily.</text>
</comment>
<dbReference type="InterPro" id="IPR000192">
    <property type="entry name" value="Aminotrans_V_dom"/>
</dbReference>
<comment type="catalytic activity">
    <reaction evidence="8 10">
        <text>(sulfur carrier)-H + L-cysteine = (sulfur carrier)-SH + L-alanine</text>
        <dbReference type="Rhea" id="RHEA:43892"/>
        <dbReference type="Rhea" id="RHEA-COMP:14737"/>
        <dbReference type="Rhea" id="RHEA-COMP:14739"/>
        <dbReference type="ChEBI" id="CHEBI:29917"/>
        <dbReference type="ChEBI" id="CHEBI:35235"/>
        <dbReference type="ChEBI" id="CHEBI:57972"/>
        <dbReference type="ChEBI" id="CHEBI:64428"/>
        <dbReference type="EC" id="2.8.1.7"/>
    </reaction>
</comment>
<proteinExistence type="inferred from homology"/>
<dbReference type="GO" id="GO:0006534">
    <property type="term" value="P:cysteine metabolic process"/>
    <property type="evidence" value="ECO:0007669"/>
    <property type="project" value="UniProtKB-UniRule"/>
</dbReference>
<evidence type="ECO:0000256" key="2">
    <source>
        <dbReference type="ARBA" id="ARBA00010447"/>
    </source>
</evidence>
<dbReference type="OrthoDB" id="9808002at2"/>
<reference evidence="13" key="1">
    <citation type="submission" date="2016-01" db="EMBL/GenBank/DDBJ databases">
        <authorList>
            <person name="Husnik F."/>
        </authorList>
    </citation>
    <scope>NUCLEOTIDE SEQUENCE [LARGE SCALE GENOMIC DNA]</scope>
</reference>
<dbReference type="NCBIfam" id="NF006791">
    <property type="entry name" value="PRK09295.1"/>
    <property type="match status" value="1"/>
</dbReference>
<keyword evidence="13" id="KW-1185">Reference proteome</keyword>
<dbReference type="Pfam" id="PF00266">
    <property type="entry name" value="Aminotran_5"/>
    <property type="match status" value="1"/>
</dbReference>
<dbReference type="GO" id="GO:0016829">
    <property type="term" value="F:lyase activity"/>
    <property type="evidence" value="ECO:0007669"/>
    <property type="project" value="UniProtKB-KW"/>
</dbReference>
<dbReference type="InterPro" id="IPR020578">
    <property type="entry name" value="Aminotrans_V_PyrdxlP_BS"/>
</dbReference>
<dbReference type="GO" id="GO:0031071">
    <property type="term" value="F:cysteine desulfurase activity"/>
    <property type="evidence" value="ECO:0007669"/>
    <property type="project" value="UniProtKB-UniRule"/>
</dbReference>
<dbReference type="PANTHER" id="PTHR43586">
    <property type="entry name" value="CYSTEINE DESULFURASE"/>
    <property type="match status" value="1"/>
</dbReference>
<dbReference type="EMBL" id="LN999831">
    <property type="protein sequence ID" value="CUX96000.1"/>
    <property type="molecule type" value="Genomic_DNA"/>
</dbReference>
<evidence type="ECO:0000256" key="5">
    <source>
        <dbReference type="ARBA" id="ARBA00022679"/>
    </source>
</evidence>
<dbReference type="Gene3D" id="3.40.640.10">
    <property type="entry name" value="Type I PLP-dependent aspartate aminotransferase-like (Major domain)"/>
    <property type="match status" value="1"/>
</dbReference>
<dbReference type="InterPro" id="IPR015424">
    <property type="entry name" value="PyrdxlP-dep_Trfase"/>
</dbReference>
<dbReference type="RefSeq" id="WP_067569515.1">
    <property type="nucleotide sequence ID" value="NZ_LN999831.1"/>
</dbReference>
<dbReference type="SUPFAM" id="SSF53383">
    <property type="entry name" value="PLP-dependent transferases"/>
    <property type="match status" value="1"/>
</dbReference>
<dbReference type="Gene3D" id="3.90.1150.10">
    <property type="entry name" value="Aspartate Aminotransferase, domain 1"/>
    <property type="match status" value="1"/>
</dbReference>
<dbReference type="PROSITE" id="PS00595">
    <property type="entry name" value="AA_TRANSFER_CLASS_5"/>
    <property type="match status" value="1"/>
</dbReference>
<dbReference type="Proteomes" id="UP000095697">
    <property type="component" value="Chromosome I"/>
</dbReference>
<evidence type="ECO:0000256" key="9">
    <source>
        <dbReference type="RuleBase" id="RU004504"/>
    </source>
</evidence>
<evidence type="ECO:0000256" key="6">
    <source>
        <dbReference type="ARBA" id="ARBA00022898"/>
    </source>
</evidence>
<dbReference type="InterPro" id="IPR015422">
    <property type="entry name" value="PyrdxlP-dep_Trfase_small"/>
</dbReference>
<dbReference type="InterPro" id="IPR015421">
    <property type="entry name" value="PyrdxlP-dep_Trfase_major"/>
</dbReference>
<dbReference type="PATRIC" id="fig|1778264.3.peg.240"/>
<dbReference type="GO" id="GO:0030170">
    <property type="term" value="F:pyridoxal phosphate binding"/>
    <property type="evidence" value="ECO:0007669"/>
    <property type="project" value="UniProtKB-UniRule"/>
</dbReference>
<name>A0A143WQL3_9ENTR</name>
<dbReference type="EC" id="2.8.1.7" evidence="3 10"/>
<keyword evidence="7" id="KW-0456">Lyase</keyword>
<evidence type="ECO:0000313" key="13">
    <source>
        <dbReference type="Proteomes" id="UP000095697"/>
    </source>
</evidence>
<organism evidence="12 13">
    <name type="scientific">Candidatus Mikella endobia</name>
    <dbReference type="NCBI Taxonomy" id="1778264"/>
    <lineage>
        <taxon>Bacteria</taxon>
        <taxon>Pseudomonadati</taxon>
        <taxon>Pseudomonadota</taxon>
        <taxon>Gammaproteobacteria</taxon>
        <taxon>Enterobacterales</taxon>
        <taxon>Enterobacteriaceae</taxon>
        <taxon>Candidatus Mikella</taxon>
    </lineage>
</organism>
<sequence>MNYPIERIRSDFPILERKINKLPLIYLDSAASAQKPNVVIDCESEYYRQGYAAVHRGIHTLSSESTFRMEQVRYRIASFINADSVDEIIFVKGSTEGINLVANSWGQYNLRAGDNILISEMEHHANIVPWQILADRKQLSLRYIPFLPDGTLNISLLPDLIDHHTRLFAITQVSNVLGTFNPLQKIIAQVRALSNAVILVDGAQGIMHQKVNVKNIDCDFYVFSGHKIYGPSGIGILYAKKELLNAMPPWEGGGSMIRTVSLTNGTSFNDIPWRFEAGSPNIAGIIGLGAAIDYIEHIGMENIQAYEHGLMQYTIEALNQIPNIKLYGPSNRIGIIAFNLIQRHAYDVGLFLDRYGIAIRTGHHCAMPLMSYFDVEHMCRASIAMYTNKNDIDRLVSSLVRVQYLLR</sequence>
<protein>
    <recommendedName>
        <fullName evidence="3 10">Cysteine desulfurase</fullName>
        <ecNumber evidence="3 10">2.8.1.7</ecNumber>
    </recommendedName>
</protein>
<keyword evidence="6 10" id="KW-0663">Pyridoxal phosphate</keyword>
<evidence type="ECO:0000313" key="12">
    <source>
        <dbReference type="EMBL" id="CUX96000.1"/>
    </source>
</evidence>
<evidence type="ECO:0000256" key="10">
    <source>
        <dbReference type="RuleBase" id="RU004506"/>
    </source>
</evidence>
<feature type="domain" description="Aminotransferase class V" evidence="11">
    <location>
        <begin position="25"/>
        <end position="395"/>
    </location>
</feature>
<evidence type="ECO:0000256" key="3">
    <source>
        <dbReference type="ARBA" id="ARBA00012239"/>
    </source>
</evidence>
<dbReference type="KEGG" id="cmik:PMARG_ME00269"/>
<dbReference type="AlphaFoldDB" id="A0A143WQL3"/>
<comment type="function">
    <text evidence="10">Catalyzes the removal of elemental sulfur and selenium atoms from L-cysteine, L-cystine, L-selenocysteine, and L-selenocystine to produce L-alanine.</text>
</comment>
<dbReference type="PANTHER" id="PTHR43586:SF25">
    <property type="entry name" value="CYSTEINE DESULFURASE"/>
    <property type="match status" value="1"/>
</dbReference>
<dbReference type="NCBIfam" id="TIGR01979">
    <property type="entry name" value="sufS"/>
    <property type="match status" value="1"/>
</dbReference>
<evidence type="ECO:0000259" key="11">
    <source>
        <dbReference type="Pfam" id="PF00266"/>
    </source>
</evidence>
<dbReference type="CDD" id="cd06453">
    <property type="entry name" value="SufS_like"/>
    <property type="match status" value="1"/>
</dbReference>
<dbReference type="InterPro" id="IPR010970">
    <property type="entry name" value="Cys_dSase_SufS"/>
</dbReference>
<comment type="cofactor">
    <cofactor evidence="1 9">
        <name>pyridoxal 5'-phosphate</name>
        <dbReference type="ChEBI" id="CHEBI:597326"/>
    </cofactor>
</comment>
<accession>A0A143WQL3</accession>
<evidence type="ECO:0000256" key="4">
    <source>
        <dbReference type="ARBA" id="ARBA00022490"/>
    </source>
</evidence>
<keyword evidence="5 10" id="KW-0808">Transferase</keyword>
<evidence type="ECO:0000256" key="7">
    <source>
        <dbReference type="ARBA" id="ARBA00023239"/>
    </source>
</evidence>
<dbReference type="STRING" id="1778264.PMARG_ME00269"/>
<evidence type="ECO:0000256" key="8">
    <source>
        <dbReference type="ARBA" id="ARBA00050776"/>
    </source>
</evidence>